<evidence type="ECO:0000313" key="3">
    <source>
        <dbReference type="Proteomes" id="UP000836841"/>
    </source>
</evidence>
<gene>
    <name evidence="2" type="ORF">TAV2_LOCUS12034</name>
</gene>
<dbReference type="Gene3D" id="3.40.50.1820">
    <property type="entry name" value="alpha/beta hydrolase"/>
    <property type="match status" value="1"/>
</dbReference>
<evidence type="ECO:0000313" key="2">
    <source>
        <dbReference type="EMBL" id="CAH2056841.1"/>
    </source>
</evidence>
<comment type="similarity">
    <text evidence="1">Belongs to the AB hydrolase superfamily.</text>
</comment>
<protein>
    <submittedName>
        <fullName evidence="2">Uncharacterized protein</fullName>
    </submittedName>
</protein>
<dbReference type="EMBL" id="CAJVSB020000594">
    <property type="protein sequence ID" value="CAH2056841.1"/>
    <property type="molecule type" value="Genomic_DNA"/>
</dbReference>
<dbReference type="Proteomes" id="UP000836841">
    <property type="component" value="Unassembled WGS sequence"/>
</dbReference>
<evidence type="ECO:0000256" key="1">
    <source>
        <dbReference type="ARBA" id="ARBA00008645"/>
    </source>
</evidence>
<reference evidence="2 3" key="1">
    <citation type="submission" date="2022-03" db="EMBL/GenBank/DDBJ databases">
        <authorList>
            <person name="Nunn A."/>
            <person name="Chopra R."/>
            <person name="Nunn A."/>
            <person name="Contreras Garrido A."/>
        </authorList>
    </citation>
    <scope>NUCLEOTIDE SEQUENCE [LARGE SCALE GENOMIC DNA]</scope>
</reference>
<accession>A0AAU9S2V4</accession>
<comment type="caution">
    <text evidence="2">The sequence shown here is derived from an EMBL/GenBank/DDBJ whole genome shotgun (WGS) entry which is preliminary data.</text>
</comment>
<organism evidence="2 3">
    <name type="scientific">Thlaspi arvense</name>
    <name type="common">Field penny-cress</name>
    <dbReference type="NCBI Taxonomy" id="13288"/>
    <lineage>
        <taxon>Eukaryota</taxon>
        <taxon>Viridiplantae</taxon>
        <taxon>Streptophyta</taxon>
        <taxon>Embryophyta</taxon>
        <taxon>Tracheophyta</taxon>
        <taxon>Spermatophyta</taxon>
        <taxon>Magnoliopsida</taxon>
        <taxon>eudicotyledons</taxon>
        <taxon>Gunneridae</taxon>
        <taxon>Pentapetalae</taxon>
        <taxon>rosids</taxon>
        <taxon>malvids</taxon>
        <taxon>Brassicales</taxon>
        <taxon>Brassicaceae</taxon>
        <taxon>Thlaspideae</taxon>
        <taxon>Thlaspi</taxon>
    </lineage>
</organism>
<dbReference type="InterPro" id="IPR029058">
    <property type="entry name" value="AB_hydrolase_fold"/>
</dbReference>
<keyword evidence="3" id="KW-1185">Reference proteome</keyword>
<dbReference type="AlphaFoldDB" id="A0AAU9S2V4"/>
<name>A0AAU9S2V4_THLAR</name>
<proteinExistence type="inferred from homology"/>
<sequence length="165" mass="18628">MNPAGLKQSNFMANSKVITRHFINSEDYEGGFAKDEIEQLLACIENNFHDWVSAFVPTVMGGNDPFSIHYFDKSLKRMNPDTALSVAKLIFLSDNREILEMVMTPCAIIQTTQRPHRTQFRGRLHAKEDQGQIDGRDHSIDGHFPQLTAHEQLLDVIGGVLGFDL</sequence>
<dbReference type="PANTHER" id="PTHR43039">
    <property type="entry name" value="ESTERASE-RELATED"/>
    <property type="match status" value="1"/>
</dbReference>